<organism evidence="1 2">
    <name type="scientific">Staphylococcus pasteuri</name>
    <dbReference type="NCBI Taxonomy" id="45972"/>
    <lineage>
        <taxon>Bacteria</taxon>
        <taxon>Bacillati</taxon>
        <taxon>Bacillota</taxon>
        <taxon>Bacilli</taxon>
        <taxon>Bacillales</taxon>
        <taxon>Staphylococcaceae</taxon>
        <taxon>Staphylococcus</taxon>
    </lineage>
</organism>
<keyword evidence="2" id="KW-1185">Reference proteome</keyword>
<gene>
    <name evidence="1" type="ORF">SAMN03097721_02648</name>
</gene>
<evidence type="ECO:0000313" key="2">
    <source>
        <dbReference type="Proteomes" id="UP000182665"/>
    </source>
</evidence>
<comment type="caution">
    <text evidence="1">The sequence shown here is derived from an EMBL/GenBank/DDBJ whole genome shotgun (WGS) entry which is preliminary data.</text>
</comment>
<proteinExistence type="predicted"/>
<dbReference type="EMBL" id="FPKT01000020">
    <property type="protein sequence ID" value="SFZ79286.1"/>
    <property type="molecule type" value="Genomic_DNA"/>
</dbReference>
<protein>
    <recommendedName>
        <fullName evidence="3">Nudix hydrolase domain-containing protein</fullName>
    </recommendedName>
</protein>
<sequence>MPRKFFVVESLSFKLFLVGPPGRILPGGTTLESLKGAESTTKKQLE</sequence>
<reference evidence="1 2" key="1">
    <citation type="submission" date="2016-11" db="EMBL/GenBank/DDBJ databases">
        <authorList>
            <person name="Varghese N."/>
            <person name="Submissions S."/>
        </authorList>
    </citation>
    <scope>NUCLEOTIDE SEQUENCE [LARGE SCALE GENOMIC DNA]</scope>
    <source>
        <strain evidence="1 2">NFIX07</strain>
    </source>
</reference>
<dbReference type="Proteomes" id="UP000182665">
    <property type="component" value="Unassembled WGS sequence"/>
</dbReference>
<evidence type="ECO:0000313" key="1">
    <source>
        <dbReference type="EMBL" id="SFZ79286.1"/>
    </source>
</evidence>
<accession>A0ABY1H7Q8</accession>
<name>A0ABY1H7Q8_9STAP</name>
<evidence type="ECO:0008006" key="3">
    <source>
        <dbReference type="Google" id="ProtNLM"/>
    </source>
</evidence>